<evidence type="ECO:0000313" key="1">
    <source>
        <dbReference type="EMBL" id="KAH8980573.1"/>
    </source>
</evidence>
<organism evidence="1 2">
    <name type="scientific">Lactarius akahatsu</name>
    <dbReference type="NCBI Taxonomy" id="416441"/>
    <lineage>
        <taxon>Eukaryota</taxon>
        <taxon>Fungi</taxon>
        <taxon>Dikarya</taxon>
        <taxon>Basidiomycota</taxon>
        <taxon>Agaricomycotina</taxon>
        <taxon>Agaricomycetes</taxon>
        <taxon>Russulales</taxon>
        <taxon>Russulaceae</taxon>
        <taxon>Lactarius</taxon>
    </lineage>
</organism>
<comment type="caution">
    <text evidence="1">The sequence shown here is derived from an EMBL/GenBank/DDBJ whole genome shotgun (WGS) entry which is preliminary data.</text>
</comment>
<sequence length="187" mass="20813">MCRKTTTTVQAKNNYLAWQFLSYETTLTKGTKSSVLTRLASGWLKGPLLGSVSAPMNTLDSPDDNSSVGLATFNPFKTGGAQSHGRPASLNERREGCRILLEDFLDVGELKLDQRLRGIQLRSMRDCIRGAAWSDSELYAFEYDSKRLIINSSGTTSEGLRDVTWLGWDMYCAVYSGVYETDTRCPD</sequence>
<evidence type="ECO:0000313" key="2">
    <source>
        <dbReference type="Proteomes" id="UP001201163"/>
    </source>
</evidence>
<gene>
    <name evidence="1" type="ORF">EDB92DRAFT_270004</name>
</gene>
<reference evidence="1" key="1">
    <citation type="submission" date="2022-01" db="EMBL/GenBank/DDBJ databases">
        <title>Comparative genomics reveals a dynamic genome evolution in the ectomycorrhizal milk-cap (Lactarius) mushrooms.</title>
        <authorList>
            <consortium name="DOE Joint Genome Institute"/>
            <person name="Lebreton A."/>
            <person name="Tang N."/>
            <person name="Kuo A."/>
            <person name="LaButti K."/>
            <person name="Drula E."/>
            <person name="Barry K."/>
            <person name="Clum A."/>
            <person name="Lipzen A."/>
            <person name="Mousain D."/>
            <person name="Ng V."/>
            <person name="Wang R."/>
            <person name="Wang X."/>
            <person name="Dai Y."/>
            <person name="Henrissat B."/>
            <person name="Grigoriev I.V."/>
            <person name="Guerin-Laguette A."/>
            <person name="Yu F."/>
            <person name="Martin F.M."/>
        </authorList>
    </citation>
    <scope>NUCLEOTIDE SEQUENCE</scope>
    <source>
        <strain evidence="1">QP</strain>
    </source>
</reference>
<protein>
    <submittedName>
        <fullName evidence="1">Uncharacterized protein</fullName>
    </submittedName>
</protein>
<accession>A0AAD4L538</accession>
<dbReference type="Proteomes" id="UP001201163">
    <property type="component" value="Unassembled WGS sequence"/>
</dbReference>
<dbReference type="EMBL" id="JAKELL010000134">
    <property type="protein sequence ID" value="KAH8980573.1"/>
    <property type="molecule type" value="Genomic_DNA"/>
</dbReference>
<name>A0AAD4L538_9AGAM</name>
<dbReference type="AlphaFoldDB" id="A0AAD4L538"/>
<proteinExistence type="predicted"/>
<keyword evidence="2" id="KW-1185">Reference proteome</keyword>